<dbReference type="GO" id="GO:0008758">
    <property type="term" value="F:UDP-2,3-diacylglucosamine hydrolase activity"/>
    <property type="evidence" value="ECO:0007669"/>
    <property type="project" value="TreeGrafter"/>
</dbReference>
<dbReference type="GO" id="GO:0009245">
    <property type="term" value="P:lipid A biosynthetic process"/>
    <property type="evidence" value="ECO:0007669"/>
    <property type="project" value="TreeGrafter"/>
</dbReference>
<organism evidence="7 8">
    <name type="scientific">Alishewanella jeotgali KCTC 22429</name>
    <dbReference type="NCBI Taxonomy" id="1129374"/>
    <lineage>
        <taxon>Bacteria</taxon>
        <taxon>Pseudomonadati</taxon>
        <taxon>Pseudomonadota</taxon>
        <taxon>Gammaproteobacteria</taxon>
        <taxon>Alteromonadales</taxon>
        <taxon>Alteromonadaceae</taxon>
        <taxon>Alishewanella</taxon>
    </lineage>
</organism>
<proteinExistence type="predicted"/>
<dbReference type="PANTHER" id="PTHR34990:SF2">
    <property type="entry name" value="BLL8164 PROTEIN"/>
    <property type="match status" value="1"/>
</dbReference>
<dbReference type="EMBL" id="AHTH01000030">
    <property type="protein sequence ID" value="EHR40777.1"/>
    <property type="molecule type" value="Genomic_DNA"/>
</dbReference>
<dbReference type="RefSeq" id="WP_008950765.1">
    <property type="nucleotide sequence ID" value="NZ_AHTH01000030.1"/>
</dbReference>
<keyword evidence="8" id="KW-1185">Reference proteome</keyword>
<keyword evidence="2" id="KW-0997">Cell inner membrane</keyword>
<dbReference type="GO" id="GO:0046872">
    <property type="term" value="F:metal ion binding"/>
    <property type="evidence" value="ECO:0007669"/>
    <property type="project" value="UniProtKB-KW"/>
</dbReference>
<dbReference type="Gene3D" id="3.60.21.10">
    <property type="match status" value="1"/>
</dbReference>
<dbReference type="GO" id="GO:0016020">
    <property type="term" value="C:membrane"/>
    <property type="evidence" value="ECO:0007669"/>
    <property type="project" value="GOC"/>
</dbReference>
<dbReference type="CDD" id="cd07398">
    <property type="entry name" value="MPP_YbbF-LpxH"/>
    <property type="match status" value="1"/>
</dbReference>
<protein>
    <submittedName>
        <fullName evidence="7">Metallophosphoesterase</fullName>
    </submittedName>
</protein>
<keyword evidence="1" id="KW-1003">Cell membrane</keyword>
<dbReference type="InterPro" id="IPR043461">
    <property type="entry name" value="LpxH-like"/>
</dbReference>
<name>H3ZF59_9ALTE</name>
<dbReference type="eggNOG" id="COG2908">
    <property type="taxonomic scope" value="Bacteria"/>
</dbReference>
<keyword evidence="5" id="KW-0464">Manganese</keyword>
<dbReference type="PATRIC" id="fig|1129374.4.peg.1990"/>
<keyword evidence="3" id="KW-0479">Metal-binding</keyword>
<sequence>MLNCNTIFLSDIHLGCKDCQAEYLLHFLQQTEANTIYLLGDIVDLWAMQRQVHWPQAQNQVVQLLLQKAEQGTKVVYIPGNHDEAMRLYRGKLFGNIKVQLRGEHTTALGKKLLLLHGDEFDKEVSFGPLQSWLGDNLYDLLLFLNRWYNRVRRVTGGRYFSLAAYIKSRVPGALKAIGRYRQAAIKKAKRGGYDGVVCGHIHHPELTLEDGIIYCNDGDWIDSCTALLEHSDGGLALYHWAEQAECLAALPLQAIQTKALSDSKAA</sequence>
<dbReference type="STRING" id="1129374.AJE_09989"/>
<dbReference type="InterPro" id="IPR004843">
    <property type="entry name" value="Calcineurin-like_PHP"/>
</dbReference>
<feature type="domain" description="Calcineurin-like phosphoesterase" evidence="6">
    <location>
        <begin position="7"/>
        <end position="205"/>
    </location>
</feature>
<dbReference type="SUPFAM" id="SSF56300">
    <property type="entry name" value="Metallo-dependent phosphatases"/>
    <property type="match status" value="1"/>
</dbReference>
<evidence type="ECO:0000313" key="8">
    <source>
        <dbReference type="Proteomes" id="UP000012046"/>
    </source>
</evidence>
<gene>
    <name evidence="7" type="ORF">AJE_09989</name>
</gene>
<keyword evidence="4" id="KW-0472">Membrane</keyword>
<evidence type="ECO:0000259" key="6">
    <source>
        <dbReference type="Pfam" id="PF00149"/>
    </source>
</evidence>
<evidence type="ECO:0000256" key="2">
    <source>
        <dbReference type="ARBA" id="ARBA00022519"/>
    </source>
</evidence>
<reference evidence="7 8" key="1">
    <citation type="journal article" date="2012" name="J. Bacteriol.">
        <title>Genome Sequence of Extracellular-Protease-Producing Alishewanella jeotgali Isolated from Traditional Korean Fermented Seafood.</title>
        <authorList>
            <person name="Jung J."/>
            <person name="Chun J."/>
            <person name="Park W."/>
        </authorList>
    </citation>
    <scope>NUCLEOTIDE SEQUENCE [LARGE SCALE GENOMIC DNA]</scope>
    <source>
        <strain evidence="7 8">KCTC 22429</strain>
    </source>
</reference>
<dbReference type="InterPro" id="IPR029052">
    <property type="entry name" value="Metallo-depent_PP-like"/>
</dbReference>
<evidence type="ECO:0000256" key="3">
    <source>
        <dbReference type="ARBA" id="ARBA00022723"/>
    </source>
</evidence>
<evidence type="ECO:0000256" key="1">
    <source>
        <dbReference type="ARBA" id="ARBA00022475"/>
    </source>
</evidence>
<dbReference type="Pfam" id="PF00149">
    <property type="entry name" value="Metallophos"/>
    <property type="match status" value="1"/>
</dbReference>
<evidence type="ECO:0000313" key="7">
    <source>
        <dbReference type="EMBL" id="EHR40777.1"/>
    </source>
</evidence>
<evidence type="ECO:0000256" key="5">
    <source>
        <dbReference type="ARBA" id="ARBA00023211"/>
    </source>
</evidence>
<evidence type="ECO:0000256" key="4">
    <source>
        <dbReference type="ARBA" id="ARBA00023136"/>
    </source>
</evidence>
<comment type="caution">
    <text evidence="7">The sequence shown here is derived from an EMBL/GenBank/DDBJ whole genome shotgun (WGS) entry which is preliminary data.</text>
</comment>
<dbReference type="PANTHER" id="PTHR34990">
    <property type="entry name" value="UDP-2,3-DIACYLGLUCOSAMINE HYDROLASE-RELATED"/>
    <property type="match status" value="1"/>
</dbReference>
<accession>H3ZF59</accession>
<dbReference type="AlphaFoldDB" id="H3ZF59"/>
<dbReference type="Proteomes" id="UP000012046">
    <property type="component" value="Unassembled WGS sequence"/>
</dbReference>